<dbReference type="eggNOG" id="ENOG5033AW7">
    <property type="taxonomic scope" value="Bacteria"/>
</dbReference>
<dbReference type="STRING" id="889378.Spiaf_1653"/>
<evidence type="ECO:0000256" key="1">
    <source>
        <dbReference type="SAM" id="MobiDB-lite"/>
    </source>
</evidence>
<accession>H9UJL8</accession>
<sequence>MALCFACGNEIDRKTAVGRSSTCDSCGAELKVCLNCRHYDPAAAYQCREPIQEPVPDKDRGNFCDHFQLPLPGEAVRGVTPGTRDPKVEKARRSFDALFGDG</sequence>
<feature type="region of interest" description="Disordered" evidence="1">
    <location>
        <begin position="75"/>
        <end position="102"/>
    </location>
</feature>
<name>H9UJL8_SPIAZ</name>
<gene>
    <name evidence="2" type="ordered locus">Spiaf_1653</name>
</gene>
<evidence type="ECO:0000313" key="3">
    <source>
        <dbReference type="Proteomes" id="UP000007383"/>
    </source>
</evidence>
<reference evidence="3" key="1">
    <citation type="journal article" date="2013" name="Stand. Genomic Sci.">
        <title>Complete genome sequence of the halophilic bacterium Spirochaeta africana type strain (Z-7692(T)) from the alkaline Lake Magadi in the East African Rift.</title>
        <authorList>
            <person name="Liolos K."/>
            <person name="Abt B."/>
            <person name="Scheuner C."/>
            <person name="Teshima H."/>
            <person name="Held B."/>
            <person name="Lapidus A."/>
            <person name="Nolan M."/>
            <person name="Lucas S."/>
            <person name="Deshpande S."/>
            <person name="Cheng J.F."/>
            <person name="Tapia R."/>
            <person name="Goodwin L.A."/>
            <person name="Pitluck S."/>
            <person name="Pagani I."/>
            <person name="Ivanova N."/>
            <person name="Mavromatis K."/>
            <person name="Mikhailova N."/>
            <person name="Huntemann M."/>
            <person name="Pati A."/>
            <person name="Chen A."/>
            <person name="Palaniappan K."/>
            <person name="Land M."/>
            <person name="Rohde M."/>
            <person name="Tindall B.J."/>
            <person name="Detter J.C."/>
            <person name="Goker M."/>
            <person name="Bristow J."/>
            <person name="Eisen J.A."/>
            <person name="Markowitz V."/>
            <person name="Hugenholtz P."/>
            <person name="Woyke T."/>
            <person name="Klenk H.P."/>
            <person name="Kyrpides N.C."/>
        </authorList>
    </citation>
    <scope>NUCLEOTIDE SEQUENCE</scope>
    <source>
        <strain evidence="3">ATCC 700263 / DSM 8902 / Z-7692</strain>
    </source>
</reference>
<dbReference type="RefSeq" id="WP_014455694.1">
    <property type="nucleotide sequence ID" value="NC_017098.1"/>
</dbReference>
<feature type="compositionally biased region" description="Basic and acidic residues" evidence="1">
    <location>
        <begin position="84"/>
        <end position="95"/>
    </location>
</feature>
<dbReference type="PATRIC" id="fig|889378.3.peg.1640"/>
<keyword evidence="3" id="KW-1185">Reference proteome</keyword>
<dbReference type="EMBL" id="CP003282">
    <property type="protein sequence ID" value="AFG37711.1"/>
    <property type="molecule type" value="Genomic_DNA"/>
</dbReference>
<proteinExistence type="predicted"/>
<dbReference type="HOGENOM" id="CLU_138568_1_0_12"/>
<dbReference type="Proteomes" id="UP000007383">
    <property type="component" value="Chromosome"/>
</dbReference>
<dbReference type="OrthoDB" id="129664at2"/>
<dbReference type="AlphaFoldDB" id="H9UJL8"/>
<organism evidence="2 3">
    <name type="scientific">Spirochaeta africana (strain ATCC 700263 / DSM 8902 / Z-7692)</name>
    <dbReference type="NCBI Taxonomy" id="889378"/>
    <lineage>
        <taxon>Bacteria</taxon>
        <taxon>Pseudomonadati</taxon>
        <taxon>Spirochaetota</taxon>
        <taxon>Spirochaetia</taxon>
        <taxon>Spirochaetales</taxon>
        <taxon>Spirochaetaceae</taxon>
        <taxon>Spirochaeta</taxon>
    </lineage>
</organism>
<protein>
    <submittedName>
        <fullName evidence="2">Uncharacterized protein</fullName>
    </submittedName>
</protein>
<dbReference type="KEGG" id="sfc:Spiaf_1653"/>
<evidence type="ECO:0000313" key="2">
    <source>
        <dbReference type="EMBL" id="AFG37711.1"/>
    </source>
</evidence>